<comment type="caution">
    <text evidence="3">The sequence shown here is derived from an EMBL/GenBank/DDBJ whole genome shotgun (WGS) entry which is preliminary data.</text>
</comment>
<dbReference type="AlphaFoldDB" id="A0A9D1LU92"/>
<keyword evidence="1" id="KW-0560">Oxidoreductase</keyword>
<reference evidence="3" key="1">
    <citation type="submission" date="2020-10" db="EMBL/GenBank/DDBJ databases">
        <authorList>
            <person name="Gilroy R."/>
        </authorList>
    </citation>
    <scope>NUCLEOTIDE SEQUENCE</scope>
    <source>
        <strain evidence="3">ChiSjej4B22-9803</strain>
    </source>
</reference>
<dbReference type="InterPro" id="IPR052554">
    <property type="entry name" value="2-oxoglutarate_synth_KorC"/>
</dbReference>
<dbReference type="Gene3D" id="3.40.920.10">
    <property type="entry name" value="Pyruvate-ferredoxin oxidoreductase, PFOR, domain III"/>
    <property type="match status" value="1"/>
</dbReference>
<organism evidence="3 4">
    <name type="scientific">Candidatus Avimonoglobus intestinipullorum</name>
    <dbReference type="NCBI Taxonomy" id="2840699"/>
    <lineage>
        <taxon>Bacteria</taxon>
        <taxon>Bacillati</taxon>
        <taxon>Bacillota</taxon>
        <taxon>Clostridia</taxon>
        <taxon>Eubacteriales</taxon>
        <taxon>Candidatus Avimonoglobus</taxon>
    </lineage>
</organism>
<reference evidence="3" key="2">
    <citation type="journal article" date="2021" name="PeerJ">
        <title>Extensive microbial diversity within the chicken gut microbiome revealed by metagenomics and culture.</title>
        <authorList>
            <person name="Gilroy R."/>
            <person name="Ravi A."/>
            <person name="Getino M."/>
            <person name="Pursley I."/>
            <person name="Horton D.L."/>
            <person name="Alikhan N.F."/>
            <person name="Baker D."/>
            <person name="Gharbi K."/>
            <person name="Hall N."/>
            <person name="Watson M."/>
            <person name="Adriaenssens E.M."/>
            <person name="Foster-Nyarko E."/>
            <person name="Jarju S."/>
            <person name="Secka A."/>
            <person name="Antonio M."/>
            <person name="Oren A."/>
            <person name="Chaudhuri R.R."/>
            <person name="La Ragione R."/>
            <person name="Hildebrand F."/>
            <person name="Pallen M.J."/>
        </authorList>
    </citation>
    <scope>NUCLEOTIDE SEQUENCE</scope>
    <source>
        <strain evidence="3">ChiSjej4B22-9803</strain>
    </source>
</reference>
<name>A0A9D1LU92_9FIRM</name>
<feature type="domain" description="Pyruvate/ketoisovalerate oxidoreductase catalytic" evidence="2">
    <location>
        <begin position="3"/>
        <end position="149"/>
    </location>
</feature>
<evidence type="ECO:0000256" key="1">
    <source>
        <dbReference type="ARBA" id="ARBA00023002"/>
    </source>
</evidence>
<gene>
    <name evidence="3" type="ORF">IAB04_02165</name>
</gene>
<protein>
    <submittedName>
        <fullName evidence="3">2-oxoacid:acceptor oxidoreductase family protein</fullName>
    </submittedName>
</protein>
<evidence type="ECO:0000259" key="2">
    <source>
        <dbReference type="Pfam" id="PF01558"/>
    </source>
</evidence>
<dbReference type="Pfam" id="PF01558">
    <property type="entry name" value="POR"/>
    <property type="match status" value="1"/>
</dbReference>
<dbReference type="Proteomes" id="UP000824111">
    <property type="component" value="Unassembled WGS sequence"/>
</dbReference>
<evidence type="ECO:0000313" key="3">
    <source>
        <dbReference type="EMBL" id="HIU48149.1"/>
    </source>
</evidence>
<dbReference type="InterPro" id="IPR002869">
    <property type="entry name" value="Pyrv_flavodox_OxRed_cen"/>
</dbReference>
<proteinExistence type="predicted"/>
<evidence type="ECO:0000313" key="4">
    <source>
        <dbReference type="Proteomes" id="UP000824111"/>
    </source>
</evidence>
<dbReference type="PANTHER" id="PTHR42730:SF1">
    <property type="entry name" value="2-OXOGLUTARATE SYNTHASE SUBUNIT KORC"/>
    <property type="match status" value="1"/>
</dbReference>
<sequence>LQKGKQLSWLPSYGPEMRGGAANCHVIISDEPVGSPIIINPDILVTMNKPSFDKFEGDIIPGGTAIIDKSLIDRETTRKDIQAVYVDATNIADANGKGKLANMVMLGALIKKTGIFTMEELRRGAEKSIPESKKDLLEMNMDMIRRGYDAV</sequence>
<accession>A0A9D1LU92</accession>
<dbReference type="EMBL" id="DVND01000055">
    <property type="protein sequence ID" value="HIU48149.1"/>
    <property type="molecule type" value="Genomic_DNA"/>
</dbReference>
<dbReference type="PANTHER" id="PTHR42730">
    <property type="entry name" value="2-OXOGLUTARATE SYNTHASE SUBUNIT KORC"/>
    <property type="match status" value="1"/>
</dbReference>
<dbReference type="GO" id="GO:0016903">
    <property type="term" value="F:oxidoreductase activity, acting on the aldehyde or oxo group of donors"/>
    <property type="evidence" value="ECO:0007669"/>
    <property type="project" value="InterPro"/>
</dbReference>
<dbReference type="SUPFAM" id="SSF53323">
    <property type="entry name" value="Pyruvate-ferredoxin oxidoreductase, PFOR, domain III"/>
    <property type="match status" value="1"/>
</dbReference>
<dbReference type="InterPro" id="IPR019752">
    <property type="entry name" value="Pyrv/ketoisovalerate_OxRed_cat"/>
</dbReference>
<feature type="non-terminal residue" evidence="3">
    <location>
        <position position="1"/>
    </location>
</feature>